<organism evidence="5 6">
    <name type="scientific">Lysinibacillus piscis</name>
    <dbReference type="NCBI Taxonomy" id="2518931"/>
    <lineage>
        <taxon>Bacteria</taxon>
        <taxon>Bacillati</taxon>
        <taxon>Bacillota</taxon>
        <taxon>Bacilli</taxon>
        <taxon>Bacillales</taxon>
        <taxon>Bacillaceae</taxon>
        <taxon>Lysinibacillus</taxon>
    </lineage>
</organism>
<protein>
    <submittedName>
        <fullName evidence="5">MarR family transcriptional regulator</fullName>
    </submittedName>
</protein>
<sequence length="139" mass="16159">MTLEQDFFNEYRLLYRPFINHINTLLGKYQLYNSQWAVLRLLHDKGPHSLVTIAHFMYIEKPSVTRLVQKLVELGYVETMTGQDKREKLVQLTTSGEQVVQEIQAYLKPYLKEALTGVSEQEMLIATQVLAKICANINR</sequence>
<keyword evidence="1" id="KW-0805">Transcription regulation</keyword>
<dbReference type="SMART" id="SM00347">
    <property type="entry name" value="HTH_MARR"/>
    <property type="match status" value="1"/>
</dbReference>
<dbReference type="PANTHER" id="PTHR42756">
    <property type="entry name" value="TRANSCRIPTIONAL REGULATOR, MARR"/>
    <property type="match status" value="1"/>
</dbReference>
<evidence type="ECO:0000256" key="1">
    <source>
        <dbReference type="ARBA" id="ARBA00023015"/>
    </source>
</evidence>
<dbReference type="Pfam" id="PF01047">
    <property type="entry name" value="MarR"/>
    <property type="match status" value="1"/>
</dbReference>
<dbReference type="EMBL" id="BRZA01000002">
    <property type="protein sequence ID" value="GLC88813.1"/>
    <property type="molecule type" value="Genomic_DNA"/>
</dbReference>
<feature type="domain" description="HTH marR-type" evidence="4">
    <location>
        <begin position="4"/>
        <end position="135"/>
    </location>
</feature>
<dbReference type="RefSeq" id="WP_264988568.1">
    <property type="nucleotide sequence ID" value="NZ_BRZA01000002.1"/>
</dbReference>
<dbReference type="Proteomes" id="UP001065593">
    <property type="component" value="Unassembled WGS sequence"/>
</dbReference>
<name>A0ABQ5NKD7_9BACI</name>
<dbReference type="SUPFAM" id="SSF46785">
    <property type="entry name" value="Winged helix' DNA-binding domain"/>
    <property type="match status" value="1"/>
</dbReference>
<comment type="caution">
    <text evidence="5">The sequence shown here is derived from an EMBL/GenBank/DDBJ whole genome shotgun (WGS) entry which is preliminary data.</text>
</comment>
<gene>
    <name evidence="5" type="ORF">LYSBPC_19400</name>
</gene>
<evidence type="ECO:0000313" key="6">
    <source>
        <dbReference type="Proteomes" id="UP001065593"/>
    </source>
</evidence>
<proteinExistence type="predicted"/>
<evidence type="ECO:0000256" key="2">
    <source>
        <dbReference type="ARBA" id="ARBA00023125"/>
    </source>
</evidence>
<reference evidence="5" key="1">
    <citation type="submission" date="2022-08" db="EMBL/GenBank/DDBJ databases">
        <title>Draft genome sequence of Lysinibacillus sp. strain KH24.</title>
        <authorList>
            <person name="Kanbe H."/>
            <person name="Itoh H."/>
        </authorList>
    </citation>
    <scope>NUCLEOTIDE SEQUENCE</scope>
    <source>
        <strain evidence="5">KH24</strain>
    </source>
</reference>
<evidence type="ECO:0000259" key="4">
    <source>
        <dbReference type="PROSITE" id="PS50995"/>
    </source>
</evidence>
<keyword evidence="3" id="KW-0804">Transcription</keyword>
<dbReference type="PANTHER" id="PTHR42756:SF1">
    <property type="entry name" value="TRANSCRIPTIONAL REPRESSOR OF EMRAB OPERON"/>
    <property type="match status" value="1"/>
</dbReference>
<accession>A0ABQ5NKD7</accession>
<dbReference type="InterPro" id="IPR036388">
    <property type="entry name" value="WH-like_DNA-bd_sf"/>
</dbReference>
<dbReference type="InterPro" id="IPR000835">
    <property type="entry name" value="HTH_MarR-typ"/>
</dbReference>
<evidence type="ECO:0000313" key="5">
    <source>
        <dbReference type="EMBL" id="GLC88813.1"/>
    </source>
</evidence>
<evidence type="ECO:0000256" key="3">
    <source>
        <dbReference type="ARBA" id="ARBA00023163"/>
    </source>
</evidence>
<keyword evidence="6" id="KW-1185">Reference proteome</keyword>
<keyword evidence="2" id="KW-0238">DNA-binding</keyword>
<dbReference type="InterPro" id="IPR036390">
    <property type="entry name" value="WH_DNA-bd_sf"/>
</dbReference>
<dbReference type="Gene3D" id="1.10.10.10">
    <property type="entry name" value="Winged helix-like DNA-binding domain superfamily/Winged helix DNA-binding domain"/>
    <property type="match status" value="1"/>
</dbReference>
<dbReference type="PROSITE" id="PS50995">
    <property type="entry name" value="HTH_MARR_2"/>
    <property type="match status" value="1"/>
</dbReference>